<dbReference type="Pfam" id="PF01645">
    <property type="entry name" value="Glu_synthase"/>
    <property type="match status" value="1"/>
</dbReference>
<evidence type="ECO:0000259" key="3">
    <source>
        <dbReference type="Pfam" id="PF21607"/>
    </source>
</evidence>
<name>C8XJG7_NAKMY</name>
<dbReference type="NCBIfam" id="TIGR02814">
    <property type="entry name" value="pfaD_fam"/>
    <property type="match status" value="1"/>
</dbReference>
<dbReference type="KEGG" id="nml:Namu_4239"/>
<proteinExistence type="inferred from homology"/>
<dbReference type="Proteomes" id="UP000002218">
    <property type="component" value="Chromosome"/>
</dbReference>
<evidence type="ECO:0000313" key="4">
    <source>
        <dbReference type="EMBL" id="ACV80528.1"/>
    </source>
</evidence>
<dbReference type="EMBL" id="CP001737">
    <property type="protein sequence ID" value="ACV80528.1"/>
    <property type="molecule type" value="Genomic_DNA"/>
</dbReference>
<evidence type="ECO:0000256" key="1">
    <source>
        <dbReference type="ARBA" id="ARBA00009716"/>
    </source>
</evidence>
<dbReference type="InterPro" id="IPR014179">
    <property type="entry name" value="PfaD-like_TIM-barrel"/>
</dbReference>
<dbReference type="Pfam" id="PF21607">
    <property type="entry name" value="FabD_helical_ins"/>
    <property type="match status" value="1"/>
</dbReference>
<dbReference type="InParanoid" id="C8XJG7"/>
<sequence>MLDKAPAVPLGGWTGPITPAFGPNEVAALTHRIRDTAFVVVNPATGAHGVVTQGAAVPAETPGALRLVGVLPPLYPEWLGDRNFTQTHGVRFPYVAGEMANGIATTTMVIEMARHGYLGFFGAAGLDAGRVGAAIDELHAALGRESTAWGSNLIHSPNEPALEEAVAELYLTRGVRKVSASAYMSLTPAIVRYAYTGVRVDASGTIHRPNMVFAKVSRPEVARQFLEPAPAAMLAGLVDAGRLTPDEARLAAGLPVAEDITVESDSGGHTDNRPLAPLFAAIAAVRDEVVAARGYRRPVRLGAAGGIGTPQAVAAAFALGASYVLTGSVNQACVEAGIAADAKAMLAAADIADVTMAPAADMFELGVSLQVLRRGTMFASRARKLSALYRAHPSLEAIAPAELAALEKQILGQSVADCWTQTRAFWLERDPEQVSRAEADPRHRMALVFRSYLGLSSRWSIEGRAERRLDYQIWCGPAMGAFNAWTAGSFLAEPGNRTVSQVAHNLMEGAAVLTRAQQLRTFGVAVPPEAFTYRPRLLR</sequence>
<evidence type="ECO:0000313" key="5">
    <source>
        <dbReference type="Proteomes" id="UP000002218"/>
    </source>
</evidence>
<feature type="domain" description="[Acyl-carrier-protein] S-malonyltransferase-like inserted helical" evidence="3">
    <location>
        <begin position="392"/>
        <end position="471"/>
    </location>
</feature>
<reference evidence="4 5" key="2">
    <citation type="journal article" date="2010" name="Stand. Genomic Sci.">
        <title>Complete genome sequence of Nakamurella multipartita type strain (Y-104).</title>
        <authorList>
            <person name="Tice H."/>
            <person name="Mayilraj S."/>
            <person name="Sims D."/>
            <person name="Lapidus A."/>
            <person name="Nolan M."/>
            <person name="Lucas S."/>
            <person name="Glavina Del Rio T."/>
            <person name="Copeland A."/>
            <person name="Cheng J.F."/>
            <person name="Meincke L."/>
            <person name="Bruce D."/>
            <person name="Goodwin L."/>
            <person name="Pitluck S."/>
            <person name="Ivanova N."/>
            <person name="Mavromatis K."/>
            <person name="Ovchinnikova G."/>
            <person name="Pati A."/>
            <person name="Chen A."/>
            <person name="Palaniappan K."/>
            <person name="Land M."/>
            <person name="Hauser L."/>
            <person name="Chang Y.J."/>
            <person name="Jeffries C.D."/>
            <person name="Detter J.C."/>
            <person name="Brettin T."/>
            <person name="Rohde M."/>
            <person name="Goker M."/>
            <person name="Bristow J."/>
            <person name="Eisen J.A."/>
            <person name="Markowitz V."/>
            <person name="Hugenholtz P."/>
            <person name="Kyrpides N.C."/>
            <person name="Klenk H.P."/>
            <person name="Chen F."/>
        </authorList>
    </citation>
    <scope>NUCLEOTIDE SEQUENCE [LARGE SCALE GENOMIC DNA]</scope>
    <source>
        <strain evidence="5">ATCC 700099 / DSM 44233 / CIP 104796 / JCM 9543 / NBRC 105858 / Y-104</strain>
    </source>
</reference>
<protein>
    <submittedName>
        <fullName evidence="4">PfaD family protein</fullName>
    </submittedName>
</protein>
<dbReference type="SUPFAM" id="SSF51412">
    <property type="entry name" value="Inosine monophosphate dehydrogenase (IMPDH)"/>
    <property type="match status" value="1"/>
</dbReference>
<comment type="similarity">
    <text evidence="1">Belongs to the glutamate synthase family.</text>
</comment>
<dbReference type="AlphaFoldDB" id="C8XJG7"/>
<dbReference type="GO" id="GO:0006537">
    <property type="term" value="P:glutamate biosynthetic process"/>
    <property type="evidence" value="ECO:0007669"/>
    <property type="project" value="InterPro"/>
</dbReference>
<evidence type="ECO:0000259" key="2">
    <source>
        <dbReference type="Pfam" id="PF01645"/>
    </source>
</evidence>
<feature type="domain" description="Glutamate synthase" evidence="2">
    <location>
        <begin position="277"/>
        <end position="329"/>
    </location>
</feature>
<dbReference type="STRING" id="479431.Namu_4239"/>
<gene>
    <name evidence="4" type="ordered locus">Namu_4239</name>
</gene>
<dbReference type="HOGENOM" id="CLU_040029_0_0_11"/>
<dbReference type="InterPro" id="IPR002932">
    <property type="entry name" value="Glu_synthdom"/>
</dbReference>
<accession>C8XJG7</accession>
<dbReference type="eggNOG" id="COG2070">
    <property type="taxonomic scope" value="Bacteria"/>
</dbReference>
<dbReference type="GO" id="GO:0015930">
    <property type="term" value="F:glutamate synthase activity"/>
    <property type="evidence" value="ECO:0007669"/>
    <property type="project" value="InterPro"/>
</dbReference>
<dbReference type="Gene3D" id="3.20.20.70">
    <property type="entry name" value="Aldolase class I"/>
    <property type="match status" value="1"/>
</dbReference>
<dbReference type="InterPro" id="IPR049489">
    <property type="entry name" value="FabD-like_helical_ins"/>
</dbReference>
<dbReference type="PANTHER" id="PTHR32332:SF20">
    <property type="entry name" value="2-NITROPROPANE DIOXYGENASE-LIKE PROTEIN"/>
    <property type="match status" value="1"/>
</dbReference>
<keyword evidence="5" id="KW-1185">Reference proteome</keyword>
<dbReference type="RefSeq" id="WP_015749353.1">
    <property type="nucleotide sequence ID" value="NC_013235.1"/>
</dbReference>
<dbReference type="InterPro" id="IPR013785">
    <property type="entry name" value="Aldolase_TIM"/>
</dbReference>
<dbReference type="PANTHER" id="PTHR32332">
    <property type="entry name" value="2-NITROPROPANE DIOXYGENASE"/>
    <property type="match status" value="1"/>
</dbReference>
<reference evidence="5" key="1">
    <citation type="submission" date="2009-09" db="EMBL/GenBank/DDBJ databases">
        <title>The complete genome of Nakamurella multipartita DSM 44233.</title>
        <authorList>
            <consortium name="US DOE Joint Genome Institute (JGI-PGF)"/>
            <person name="Lucas S."/>
            <person name="Copeland A."/>
            <person name="Lapidus A."/>
            <person name="Glavina del Rio T."/>
            <person name="Dalin E."/>
            <person name="Tice H."/>
            <person name="Bruce D."/>
            <person name="Goodwin L."/>
            <person name="Pitluck S."/>
            <person name="Kyrpides N."/>
            <person name="Mavromatis K."/>
            <person name="Ivanova N."/>
            <person name="Ovchinnikova G."/>
            <person name="Sims D."/>
            <person name="Meincke L."/>
            <person name="Brettin T."/>
            <person name="Detter J.C."/>
            <person name="Han C."/>
            <person name="Larimer F."/>
            <person name="Land M."/>
            <person name="Hauser L."/>
            <person name="Markowitz V."/>
            <person name="Cheng J.-F."/>
            <person name="Hugenholtz P."/>
            <person name="Woyke T."/>
            <person name="Wu D."/>
            <person name="Klenk H.-P."/>
            <person name="Eisen J.A."/>
        </authorList>
    </citation>
    <scope>NUCLEOTIDE SEQUENCE [LARGE SCALE GENOMIC DNA]</scope>
    <source>
        <strain evidence="5">ATCC 700099 / DSM 44233 / CIP 104796 / JCM 9543 / NBRC 105858 / Y-104</strain>
    </source>
</reference>
<organism evidence="4 5">
    <name type="scientific">Nakamurella multipartita (strain ATCC 700099 / DSM 44233 / CIP 104796 / JCM 9543 / NBRC 105858 / Y-104)</name>
    <name type="common">Microsphaera multipartita</name>
    <dbReference type="NCBI Taxonomy" id="479431"/>
    <lineage>
        <taxon>Bacteria</taxon>
        <taxon>Bacillati</taxon>
        <taxon>Actinomycetota</taxon>
        <taxon>Actinomycetes</taxon>
        <taxon>Nakamurellales</taxon>
        <taxon>Nakamurellaceae</taxon>
        <taxon>Nakamurella</taxon>
    </lineage>
</organism>